<dbReference type="RefSeq" id="WP_211783173.1">
    <property type="nucleotide sequence ID" value="NZ_CP047289.1"/>
</dbReference>
<dbReference type="PANTHER" id="PTHR36573:SF1">
    <property type="entry name" value="INTERMEMBRANE PHOSPHOLIPID TRANSPORT SYSTEM BINDING PROTEIN MLAC"/>
    <property type="match status" value="1"/>
</dbReference>
<dbReference type="InterPro" id="IPR006311">
    <property type="entry name" value="TAT_signal"/>
</dbReference>
<proteinExistence type="predicted"/>
<dbReference type="PANTHER" id="PTHR36573">
    <property type="entry name" value="INTERMEMBRANE PHOSPHOLIPID TRANSPORT SYSTEM BINDING PROTEIN MLAC"/>
    <property type="match status" value="1"/>
</dbReference>
<gene>
    <name evidence="1" type="ORF">GR316_06565</name>
</gene>
<dbReference type="KEGG" id="fap:GR316_06565"/>
<dbReference type="AlphaFoldDB" id="A0A8J8SL01"/>
<dbReference type="Proteomes" id="UP000679284">
    <property type="component" value="Chromosome"/>
</dbReference>
<dbReference type="InterPro" id="IPR008869">
    <property type="entry name" value="MlaC/ttg2D"/>
</dbReference>
<evidence type="ECO:0000313" key="1">
    <source>
        <dbReference type="EMBL" id="QUS35953.1"/>
    </source>
</evidence>
<name>A0A8J8SL01_9RHOB</name>
<reference evidence="1" key="1">
    <citation type="submission" date="2020-01" db="EMBL/GenBank/DDBJ databases">
        <authorList>
            <person name="Yang Y."/>
            <person name="Kwon Y.M."/>
        </authorList>
    </citation>
    <scope>NUCLEOTIDE SEQUENCE</scope>
    <source>
        <strain evidence="1">PG104</strain>
    </source>
</reference>
<organism evidence="1 2">
    <name type="scientific">Falsirhodobacter algicola</name>
    <dbReference type="NCBI Taxonomy" id="2692330"/>
    <lineage>
        <taxon>Bacteria</taxon>
        <taxon>Pseudomonadati</taxon>
        <taxon>Pseudomonadota</taxon>
        <taxon>Alphaproteobacteria</taxon>
        <taxon>Rhodobacterales</taxon>
        <taxon>Paracoccaceae</taxon>
        <taxon>Falsirhodobacter</taxon>
    </lineage>
</organism>
<dbReference type="Pfam" id="PF05494">
    <property type="entry name" value="MlaC"/>
    <property type="match status" value="1"/>
</dbReference>
<dbReference type="EMBL" id="CP047289">
    <property type="protein sequence ID" value="QUS35953.1"/>
    <property type="molecule type" value="Genomic_DNA"/>
</dbReference>
<dbReference type="PROSITE" id="PS51318">
    <property type="entry name" value="TAT"/>
    <property type="match status" value="1"/>
</dbReference>
<evidence type="ECO:0000313" key="2">
    <source>
        <dbReference type="Proteomes" id="UP000679284"/>
    </source>
</evidence>
<dbReference type="Gene3D" id="3.10.450.710">
    <property type="entry name" value="Tgt2/MlaC"/>
    <property type="match status" value="1"/>
</dbReference>
<sequence>MPNDLHFPALNRRAVAVGLVAGGAVLASPGLSFAQGGADAARAAVEQAVAAVNRIIASGQSEREMYDDFERVFAQYADVPTIARSTLGVAARQATAAQLQAYTQAYQGYVARKYGRRFREFVGGKIEVTGVNPIKSYYEVRSVAYTRGNSPADVRWHVSTSGSSPRFFNIIIQGVNMLASERTEVQAILDQQGGSIDRLTQALRNA</sequence>
<accession>A0A8J8SL01</accession>
<protein>
    <submittedName>
        <fullName evidence="1">ABC transporter substrate-binding protein</fullName>
    </submittedName>
</protein>
<keyword evidence="2" id="KW-1185">Reference proteome</keyword>
<dbReference type="InterPro" id="IPR042245">
    <property type="entry name" value="Tgt2/MlaC_sf"/>
</dbReference>